<gene>
    <name evidence="1" type="ORF">LXM26_19665</name>
</gene>
<dbReference type="PROSITE" id="PS51257">
    <property type="entry name" value="PROKAR_LIPOPROTEIN"/>
    <property type="match status" value="1"/>
</dbReference>
<name>A0A9X1PRL0_9BACT</name>
<sequence length="119" mass="13454">MKSILLSLSLAFLFISCKKKDNIEPDVIIDPTNELVGTTWQRTLNPDLYNYLEFKTGREVEFSSKFNGKLSIAITRPYTLDEKKVVYTSDGFNYTGTIINDTLAVMGTAGLLMIYVKIK</sequence>
<protein>
    <submittedName>
        <fullName evidence="1">Uncharacterized protein</fullName>
    </submittedName>
</protein>
<dbReference type="RefSeq" id="WP_234656671.1">
    <property type="nucleotide sequence ID" value="NZ_CP094997.1"/>
</dbReference>
<evidence type="ECO:0000313" key="1">
    <source>
        <dbReference type="EMBL" id="MCF0063741.1"/>
    </source>
</evidence>
<dbReference type="AlphaFoldDB" id="A0A9X1PRL0"/>
<reference evidence="1" key="1">
    <citation type="submission" date="2021-12" db="EMBL/GenBank/DDBJ databases">
        <title>Novel species in genus Dyadobacter.</title>
        <authorList>
            <person name="Ma C."/>
        </authorList>
    </citation>
    <scope>NUCLEOTIDE SEQUENCE</scope>
    <source>
        <strain evidence="1">LJ419</strain>
    </source>
</reference>
<accession>A0A9X1PRL0</accession>
<evidence type="ECO:0000313" key="2">
    <source>
        <dbReference type="Proteomes" id="UP001139000"/>
    </source>
</evidence>
<keyword evidence="2" id="KW-1185">Reference proteome</keyword>
<proteinExistence type="predicted"/>
<organism evidence="1 2">
    <name type="scientific">Dyadobacter chenwenxiniae</name>
    <dbReference type="NCBI Taxonomy" id="2906456"/>
    <lineage>
        <taxon>Bacteria</taxon>
        <taxon>Pseudomonadati</taxon>
        <taxon>Bacteroidota</taxon>
        <taxon>Cytophagia</taxon>
        <taxon>Cytophagales</taxon>
        <taxon>Spirosomataceae</taxon>
        <taxon>Dyadobacter</taxon>
    </lineage>
</organism>
<dbReference type="Proteomes" id="UP001139000">
    <property type="component" value="Unassembled WGS sequence"/>
</dbReference>
<comment type="caution">
    <text evidence="1">The sequence shown here is derived from an EMBL/GenBank/DDBJ whole genome shotgun (WGS) entry which is preliminary data.</text>
</comment>
<dbReference type="EMBL" id="JAJTTC010000005">
    <property type="protein sequence ID" value="MCF0063741.1"/>
    <property type="molecule type" value="Genomic_DNA"/>
</dbReference>